<proteinExistence type="predicted"/>
<dbReference type="Proteomes" id="UP000011086">
    <property type="component" value="Unassembled WGS sequence"/>
</dbReference>
<accession>A0AA97P1S7</accession>
<dbReference type="AlphaFoldDB" id="A0AA97P1S7"/>
<evidence type="ECO:0000256" key="1">
    <source>
        <dbReference type="SAM" id="SignalP"/>
    </source>
</evidence>
<dbReference type="EMBL" id="JH793868">
    <property type="protein sequence ID" value="ELQ40408.1"/>
    <property type="molecule type" value="Genomic_DNA"/>
</dbReference>
<gene>
    <name evidence="2" type="ORF">OOU_Y34scaffold00441g2</name>
</gene>
<feature type="chain" id="PRO_5041735421" evidence="1">
    <location>
        <begin position="22"/>
        <end position="119"/>
    </location>
</feature>
<protein>
    <submittedName>
        <fullName evidence="2">Uncharacterized protein</fullName>
    </submittedName>
</protein>
<organism evidence="2">
    <name type="scientific">Pyricularia oryzae (strain Y34)</name>
    <name type="common">Rice blast fungus</name>
    <name type="synonym">Magnaporthe oryzae</name>
    <dbReference type="NCBI Taxonomy" id="1143189"/>
    <lineage>
        <taxon>Eukaryota</taxon>
        <taxon>Fungi</taxon>
        <taxon>Dikarya</taxon>
        <taxon>Ascomycota</taxon>
        <taxon>Pezizomycotina</taxon>
        <taxon>Sordariomycetes</taxon>
        <taxon>Sordariomycetidae</taxon>
        <taxon>Magnaporthales</taxon>
        <taxon>Pyriculariaceae</taxon>
        <taxon>Pyricularia</taxon>
    </lineage>
</organism>
<keyword evidence="1" id="KW-0732">Signal</keyword>
<reference evidence="2" key="1">
    <citation type="journal article" date="2012" name="PLoS Genet.">
        <title>Comparative analysis of the genomes of two field isolates of the rice blast fungus Magnaporthe oryzae.</title>
        <authorList>
            <person name="Xue M."/>
            <person name="Yang J."/>
            <person name="Li Z."/>
            <person name="Hu S."/>
            <person name="Yao N."/>
            <person name="Dean R.A."/>
            <person name="Zhao W."/>
            <person name="Shen M."/>
            <person name="Zhang H."/>
            <person name="Li C."/>
            <person name="Liu L."/>
            <person name="Cao L."/>
            <person name="Xu X."/>
            <person name="Xing Y."/>
            <person name="Hsiang T."/>
            <person name="Zhang Z."/>
            <person name="Xu J.R."/>
            <person name="Peng Y.L."/>
        </authorList>
    </citation>
    <scope>NUCLEOTIDE SEQUENCE</scope>
    <source>
        <strain evidence="2">Y34</strain>
    </source>
</reference>
<name>A0AA97P1S7_PYRO3</name>
<evidence type="ECO:0000313" key="2">
    <source>
        <dbReference type="EMBL" id="ELQ40408.1"/>
    </source>
</evidence>
<sequence length="119" mass="13359">MKILRLSAPAVLLILVDLSLATKRKDPPLSPNNRAHIIGCNVRLIETDSLGYESTIEEKPISPSGTQTFQYGKDNIYVGVNKLCEVMEARGLRKDMTHLEFDITVQDVNGKVKRITRSY</sequence>
<feature type="signal peptide" evidence="1">
    <location>
        <begin position="1"/>
        <end position="21"/>
    </location>
</feature>